<keyword evidence="1" id="KW-0812">Transmembrane</keyword>
<proteinExistence type="predicted"/>
<gene>
    <name evidence="2" type="ordered locus">CHU_2364</name>
</gene>
<dbReference type="AlphaFoldDB" id="A0A6N4STJ8"/>
<keyword evidence="1" id="KW-0472">Membrane</keyword>
<keyword evidence="1" id="KW-1133">Transmembrane helix</keyword>
<dbReference type="EMBL" id="CP000383">
    <property type="protein sequence ID" value="ABG59622.1"/>
    <property type="molecule type" value="Genomic_DNA"/>
</dbReference>
<protein>
    <submittedName>
        <fullName evidence="2">Uncharacterized protein</fullName>
    </submittedName>
</protein>
<accession>A0A6N4STJ8</accession>
<evidence type="ECO:0000256" key="1">
    <source>
        <dbReference type="SAM" id="Phobius"/>
    </source>
</evidence>
<dbReference type="Proteomes" id="UP000001822">
    <property type="component" value="Chromosome"/>
</dbReference>
<feature type="transmembrane region" description="Helical" evidence="1">
    <location>
        <begin position="7"/>
        <end position="32"/>
    </location>
</feature>
<organism evidence="2 3">
    <name type="scientific">Cytophaga hutchinsonii (strain ATCC 33406 / DSM 1761 / CIP 103989 / NBRC 15051 / NCIMB 9469 / D465)</name>
    <dbReference type="NCBI Taxonomy" id="269798"/>
    <lineage>
        <taxon>Bacteria</taxon>
        <taxon>Pseudomonadati</taxon>
        <taxon>Bacteroidota</taxon>
        <taxon>Cytophagia</taxon>
        <taxon>Cytophagales</taxon>
        <taxon>Cytophagaceae</taxon>
        <taxon>Cytophaga</taxon>
    </lineage>
</organism>
<feature type="transmembrane region" description="Helical" evidence="1">
    <location>
        <begin position="81"/>
        <end position="100"/>
    </location>
</feature>
<keyword evidence="3" id="KW-1185">Reference proteome</keyword>
<sequence length="237" mass="27150">MAGLQWLLLWLIHWSVALIASELISFVLISYVVALSHASPNGGSNGPGASVFAAPLLFAGSVLLCSLWALCFLMKKEFPNSVAIVPLCVIAAFVIGRFTYNHIRTIIFWGKNYSICNFQFENQRDNMTLIHGISFKNQTTGLSTDIDPSSNPYPNRYIPRRTDQVTFRYMSSKTNRMVWQDFPFDYALCNEKESFAFDVCFWVTKKNIYPIKFILLPDNKIDLYINNRLTKKYLLNN</sequence>
<evidence type="ECO:0000313" key="3">
    <source>
        <dbReference type="Proteomes" id="UP000001822"/>
    </source>
</evidence>
<feature type="transmembrane region" description="Helical" evidence="1">
    <location>
        <begin position="52"/>
        <end position="74"/>
    </location>
</feature>
<evidence type="ECO:0000313" key="2">
    <source>
        <dbReference type="EMBL" id="ABG59622.1"/>
    </source>
</evidence>
<name>A0A6N4STJ8_CYTH3</name>
<dbReference type="KEGG" id="chu:CHU_2364"/>
<reference evidence="2 3" key="1">
    <citation type="journal article" date="2007" name="Appl. Environ. Microbiol.">
        <title>Genome sequence of the cellulolytic gliding bacterium Cytophaga hutchinsonii.</title>
        <authorList>
            <person name="Xie G."/>
            <person name="Bruce D.C."/>
            <person name="Challacombe J.F."/>
            <person name="Chertkov O."/>
            <person name="Detter J.C."/>
            <person name="Gilna P."/>
            <person name="Han C.S."/>
            <person name="Lucas S."/>
            <person name="Misra M."/>
            <person name="Myers G.L."/>
            <person name="Richardson P."/>
            <person name="Tapia R."/>
            <person name="Thayer N."/>
            <person name="Thompson L.S."/>
            <person name="Brettin T.S."/>
            <person name="Henrissat B."/>
            <person name="Wilson D.B."/>
            <person name="McBride M.J."/>
        </authorList>
    </citation>
    <scope>NUCLEOTIDE SEQUENCE [LARGE SCALE GENOMIC DNA]</scope>
    <source>
        <strain evidence="3">ATCC 33406 / DSM 1761 / CIP 103989 / NBRC 15051 / NCIMB 9469 / D465</strain>
    </source>
</reference>